<dbReference type="Proteomes" id="UP000472263">
    <property type="component" value="Chromosome 17"/>
</dbReference>
<dbReference type="SUPFAM" id="SSF57667">
    <property type="entry name" value="beta-beta-alpha zinc fingers"/>
    <property type="match status" value="2"/>
</dbReference>
<evidence type="ECO:0000256" key="7">
    <source>
        <dbReference type="PROSITE-ProRule" id="PRU00042"/>
    </source>
</evidence>
<evidence type="ECO:0000259" key="8">
    <source>
        <dbReference type="PROSITE" id="PS50157"/>
    </source>
</evidence>
<name>A0A667XQR9_9TELE</name>
<dbReference type="PANTHER" id="PTHR24388:SF54">
    <property type="entry name" value="PROTEIN ESCARGOT"/>
    <property type="match status" value="1"/>
</dbReference>
<keyword evidence="10" id="KW-1185">Reference proteome</keyword>
<evidence type="ECO:0000256" key="2">
    <source>
        <dbReference type="ARBA" id="ARBA00022723"/>
    </source>
</evidence>
<protein>
    <recommendedName>
        <fullName evidence="8">C2H2-type domain-containing protein</fullName>
    </recommendedName>
</protein>
<reference evidence="9" key="1">
    <citation type="submission" date="2019-06" db="EMBL/GenBank/DDBJ databases">
        <authorList>
            <consortium name="Wellcome Sanger Institute Data Sharing"/>
        </authorList>
    </citation>
    <scope>NUCLEOTIDE SEQUENCE [LARGE SCALE GENOMIC DNA]</scope>
</reference>
<dbReference type="Gene3D" id="3.30.160.60">
    <property type="entry name" value="Classic Zinc Finger"/>
    <property type="match status" value="3"/>
</dbReference>
<reference evidence="9" key="2">
    <citation type="submission" date="2025-08" db="UniProtKB">
        <authorList>
            <consortium name="Ensembl"/>
        </authorList>
    </citation>
    <scope>IDENTIFICATION</scope>
</reference>
<keyword evidence="5" id="KW-0862">Zinc</keyword>
<organism evidence="9 10">
    <name type="scientific">Myripristis murdjan</name>
    <name type="common">pinecone soldierfish</name>
    <dbReference type="NCBI Taxonomy" id="586833"/>
    <lineage>
        <taxon>Eukaryota</taxon>
        <taxon>Metazoa</taxon>
        <taxon>Chordata</taxon>
        <taxon>Craniata</taxon>
        <taxon>Vertebrata</taxon>
        <taxon>Euteleostomi</taxon>
        <taxon>Actinopterygii</taxon>
        <taxon>Neopterygii</taxon>
        <taxon>Teleostei</taxon>
        <taxon>Neoteleostei</taxon>
        <taxon>Acanthomorphata</taxon>
        <taxon>Holocentriformes</taxon>
        <taxon>Holocentridae</taxon>
        <taxon>Myripristis</taxon>
    </lineage>
</organism>
<dbReference type="GO" id="GO:0008270">
    <property type="term" value="F:zinc ion binding"/>
    <property type="evidence" value="ECO:0007669"/>
    <property type="project" value="UniProtKB-KW"/>
</dbReference>
<evidence type="ECO:0000256" key="6">
    <source>
        <dbReference type="ARBA" id="ARBA00023242"/>
    </source>
</evidence>
<keyword evidence="4 7" id="KW-0863">Zinc-finger</keyword>
<sequence length="120" mass="13690">MDSVGRTSLPSTCRTTKARSGLKLHNRTHTGLKPYKCQECGKRFTQSPHLKAHQRAKHTGEKSHYCFTCGEFFLTSSLLRIHQLNHTGERPHVCGCGKTFKTKGVLRYHLKRFSDHQPAK</sequence>
<feature type="domain" description="C2H2-type" evidence="8">
    <location>
        <begin position="35"/>
        <end position="63"/>
    </location>
</feature>
<dbReference type="PANTHER" id="PTHR24388">
    <property type="entry name" value="ZINC FINGER PROTEIN"/>
    <property type="match status" value="1"/>
</dbReference>
<keyword evidence="3" id="KW-0677">Repeat</keyword>
<dbReference type="InterPro" id="IPR036236">
    <property type="entry name" value="Znf_C2H2_sf"/>
</dbReference>
<evidence type="ECO:0000313" key="10">
    <source>
        <dbReference type="Proteomes" id="UP000472263"/>
    </source>
</evidence>
<dbReference type="PROSITE" id="PS00028">
    <property type="entry name" value="ZINC_FINGER_C2H2_1"/>
    <property type="match status" value="2"/>
</dbReference>
<dbReference type="GO" id="GO:0000978">
    <property type="term" value="F:RNA polymerase II cis-regulatory region sequence-specific DNA binding"/>
    <property type="evidence" value="ECO:0007669"/>
    <property type="project" value="TreeGrafter"/>
</dbReference>
<feature type="domain" description="C2H2-type" evidence="8">
    <location>
        <begin position="64"/>
        <end position="91"/>
    </location>
</feature>
<keyword evidence="6" id="KW-0539">Nucleus</keyword>
<dbReference type="GO" id="GO:0000981">
    <property type="term" value="F:DNA-binding transcription factor activity, RNA polymerase II-specific"/>
    <property type="evidence" value="ECO:0007669"/>
    <property type="project" value="TreeGrafter"/>
</dbReference>
<dbReference type="Ensembl" id="ENSMMDT00005017015.1">
    <property type="protein sequence ID" value="ENSMMDP00005016588.1"/>
    <property type="gene ID" value="ENSMMDG00005008389.1"/>
</dbReference>
<dbReference type="GO" id="GO:0005634">
    <property type="term" value="C:nucleus"/>
    <property type="evidence" value="ECO:0007669"/>
    <property type="project" value="UniProtKB-SubCell"/>
</dbReference>
<evidence type="ECO:0000256" key="5">
    <source>
        <dbReference type="ARBA" id="ARBA00022833"/>
    </source>
</evidence>
<proteinExistence type="predicted"/>
<dbReference type="Pfam" id="PF00096">
    <property type="entry name" value="zf-C2H2"/>
    <property type="match status" value="1"/>
</dbReference>
<accession>A0A667XQR9</accession>
<dbReference type="SMART" id="SM00355">
    <property type="entry name" value="ZnF_C2H2"/>
    <property type="match status" value="3"/>
</dbReference>
<evidence type="ECO:0000313" key="9">
    <source>
        <dbReference type="Ensembl" id="ENSMMDP00005016588.1"/>
    </source>
</evidence>
<dbReference type="InParanoid" id="A0A667XQR9"/>
<keyword evidence="2" id="KW-0479">Metal-binding</keyword>
<dbReference type="AlphaFoldDB" id="A0A667XQR9"/>
<evidence type="ECO:0000256" key="3">
    <source>
        <dbReference type="ARBA" id="ARBA00022737"/>
    </source>
</evidence>
<evidence type="ECO:0000256" key="1">
    <source>
        <dbReference type="ARBA" id="ARBA00004123"/>
    </source>
</evidence>
<dbReference type="PROSITE" id="PS50157">
    <property type="entry name" value="ZINC_FINGER_C2H2_2"/>
    <property type="match status" value="2"/>
</dbReference>
<dbReference type="GeneTree" id="ENSGT01150000286939"/>
<dbReference type="FunFam" id="3.30.160.60:FF:000446">
    <property type="entry name" value="Zinc finger protein"/>
    <property type="match status" value="1"/>
</dbReference>
<evidence type="ECO:0000256" key="4">
    <source>
        <dbReference type="ARBA" id="ARBA00022771"/>
    </source>
</evidence>
<comment type="subcellular location">
    <subcellularLocation>
        <location evidence="1">Nucleus</location>
    </subcellularLocation>
</comment>
<dbReference type="InterPro" id="IPR050527">
    <property type="entry name" value="Snail/Krueppel_Znf"/>
</dbReference>
<reference evidence="9" key="3">
    <citation type="submission" date="2025-09" db="UniProtKB">
        <authorList>
            <consortium name="Ensembl"/>
        </authorList>
    </citation>
    <scope>IDENTIFICATION</scope>
</reference>
<dbReference type="InterPro" id="IPR013087">
    <property type="entry name" value="Znf_C2H2_type"/>
</dbReference>
<dbReference type="FunFam" id="3.30.160.60:FF:002343">
    <property type="entry name" value="Zinc finger protein 33A"/>
    <property type="match status" value="1"/>
</dbReference>